<feature type="non-terminal residue" evidence="1">
    <location>
        <position position="35"/>
    </location>
</feature>
<reference evidence="1" key="1">
    <citation type="journal article" date="2015" name="Nature">
        <title>Complex archaea that bridge the gap between prokaryotes and eukaryotes.</title>
        <authorList>
            <person name="Spang A."/>
            <person name="Saw J.H."/>
            <person name="Jorgensen S.L."/>
            <person name="Zaremba-Niedzwiedzka K."/>
            <person name="Martijn J."/>
            <person name="Lind A.E."/>
            <person name="van Eijk R."/>
            <person name="Schleper C."/>
            <person name="Guy L."/>
            <person name="Ettema T.J."/>
        </authorList>
    </citation>
    <scope>NUCLEOTIDE SEQUENCE</scope>
</reference>
<sequence length="35" mass="3605">MLDEAGLTLETVGEVGAALGVLGMDTPLMEELLSE</sequence>
<organism evidence="1">
    <name type="scientific">marine sediment metagenome</name>
    <dbReference type="NCBI Taxonomy" id="412755"/>
    <lineage>
        <taxon>unclassified sequences</taxon>
        <taxon>metagenomes</taxon>
        <taxon>ecological metagenomes</taxon>
    </lineage>
</organism>
<dbReference type="EMBL" id="LAZR01049273">
    <property type="protein sequence ID" value="KKK90037.1"/>
    <property type="molecule type" value="Genomic_DNA"/>
</dbReference>
<dbReference type="AlphaFoldDB" id="A0A0F8Z8D5"/>
<name>A0A0F8Z8D5_9ZZZZ</name>
<protein>
    <submittedName>
        <fullName evidence="1">Uncharacterized protein</fullName>
    </submittedName>
</protein>
<evidence type="ECO:0000313" key="1">
    <source>
        <dbReference type="EMBL" id="KKK90037.1"/>
    </source>
</evidence>
<accession>A0A0F8Z8D5</accession>
<proteinExistence type="predicted"/>
<gene>
    <name evidence="1" type="ORF">LCGC14_2727110</name>
</gene>
<comment type="caution">
    <text evidence="1">The sequence shown here is derived from an EMBL/GenBank/DDBJ whole genome shotgun (WGS) entry which is preliminary data.</text>
</comment>